<evidence type="ECO:0000313" key="1">
    <source>
        <dbReference type="EMBL" id="CEG44600.1"/>
    </source>
</evidence>
<evidence type="ECO:0000313" key="2">
    <source>
        <dbReference type="Proteomes" id="UP000054928"/>
    </source>
</evidence>
<protein>
    <submittedName>
        <fullName evidence="1">Uncharacterized protein</fullName>
    </submittedName>
</protein>
<name>A0A0P1ATT7_PLAHL</name>
<accession>A0A0P1ATT7</accession>
<sequence length="63" mass="7060">MLKDTTIGSDKYGVNIDDKECDHHFQFSSSTLPCIKDDSRIAGVVLAFADNDEPFERFTDCSI</sequence>
<proteinExistence type="predicted"/>
<dbReference type="Proteomes" id="UP000054928">
    <property type="component" value="Unassembled WGS sequence"/>
</dbReference>
<organism evidence="1 2">
    <name type="scientific">Plasmopara halstedii</name>
    <name type="common">Downy mildew of sunflower</name>
    <dbReference type="NCBI Taxonomy" id="4781"/>
    <lineage>
        <taxon>Eukaryota</taxon>
        <taxon>Sar</taxon>
        <taxon>Stramenopiles</taxon>
        <taxon>Oomycota</taxon>
        <taxon>Peronosporomycetes</taxon>
        <taxon>Peronosporales</taxon>
        <taxon>Peronosporaceae</taxon>
        <taxon>Plasmopara</taxon>
    </lineage>
</organism>
<dbReference type="AlphaFoldDB" id="A0A0P1ATT7"/>
<dbReference type="RefSeq" id="XP_024580969.1">
    <property type="nucleotide sequence ID" value="XM_024730720.1"/>
</dbReference>
<reference evidence="2" key="1">
    <citation type="submission" date="2014-09" db="EMBL/GenBank/DDBJ databases">
        <authorList>
            <person name="Sharma Rahul"/>
            <person name="Thines Marco"/>
        </authorList>
    </citation>
    <scope>NUCLEOTIDE SEQUENCE [LARGE SCALE GENOMIC DNA]</scope>
</reference>
<keyword evidence="2" id="KW-1185">Reference proteome</keyword>
<dbReference type="EMBL" id="CCYD01001204">
    <property type="protein sequence ID" value="CEG44600.1"/>
    <property type="molecule type" value="Genomic_DNA"/>
</dbReference>
<dbReference type="GeneID" id="36396003"/>